<dbReference type="HOGENOM" id="CLU_118006_0_0_5"/>
<feature type="chain" id="PRO_5003213719" description="PepSY domain-containing protein" evidence="1">
    <location>
        <begin position="23"/>
        <end position="185"/>
    </location>
</feature>
<dbReference type="eggNOG" id="COG3212">
    <property type="taxonomic scope" value="Bacteria"/>
</dbReference>
<sequence precursor="true">MSAIRFTTALMTAVLAIWPASAAVADRGSDTEIQTPAVSPSDERTGPSMIALGSGADLIRLAEKKLRGARVYDLDLSDEGAVPCFEVKAYRAGQMWSIMIDAATRRIVRPARARPASEFDPDTQRDLADFGRIRMKLSEAVMIAEKLGGGRAISAGLHRDEDRLVFVVVVVADGTLKEITVQPDK</sequence>
<dbReference type="Proteomes" id="UP000001402">
    <property type="component" value="Chromosome"/>
</dbReference>
<proteinExistence type="predicted"/>
<organism evidence="2 3">
    <name type="scientific">Rhodopseudomonas palustris (strain DX-1)</name>
    <dbReference type="NCBI Taxonomy" id="652103"/>
    <lineage>
        <taxon>Bacteria</taxon>
        <taxon>Pseudomonadati</taxon>
        <taxon>Pseudomonadota</taxon>
        <taxon>Alphaproteobacteria</taxon>
        <taxon>Hyphomicrobiales</taxon>
        <taxon>Nitrobacteraceae</taxon>
        <taxon>Rhodopseudomonas</taxon>
    </lineage>
</organism>
<keyword evidence="1" id="KW-0732">Signal</keyword>
<dbReference type="AlphaFoldDB" id="E6VDR6"/>
<accession>E6VDR6</accession>
<dbReference type="STRING" id="652103.Rpdx1_3542"/>
<name>E6VDR6_RHOPX</name>
<dbReference type="OrthoDB" id="8139925at2"/>
<evidence type="ECO:0000313" key="2">
    <source>
        <dbReference type="EMBL" id="ADU45111.1"/>
    </source>
</evidence>
<feature type="signal peptide" evidence="1">
    <location>
        <begin position="1"/>
        <end position="22"/>
    </location>
</feature>
<gene>
    <name evidence="2" type="ordered locus">Rpdx1_3542</name>
</gene>
<dbReference type="KEGG" id="rpx:Rpdx1_3542"/>
<reference evidence="2" key="1">
    <citation type="submission" date="2010-12" db="EMBL/GenBank/DDBJ databases">
        <title>Complete sequence of Rhodopseudomonas palustris DX-1.</title>
        <authorList>
            <consortium name="US DOE Joint Genome Institute"/>
            <person name="Lucas S."/>
            <person name="Copeland A."/>
            <person name="Lapidus A."/>
            <person name="Cheng J.-F."/>
            <person name="Goodwin L."/>
            <person name="Pitluck S."/>
            <person name="Misra M."/>
            <person name="Chertkov O."/>
            <person name="Detter J.C."/>
            <person name="Han C."/>
            <person name="Tapia R."/>
            <person name="Land M."/>
            <person name="Hauser L."/>
            <person name="Kyrpides N."/>
            <person name="Ivanova N."/>
            <person name="Ovchinnikova G."/>
            <person name="Logan B."/>
            <person name="Oda Y."/>
            <person name="Harwood C."/>
            <person name="Woyke T."/>
        </authorList>
    </citation>
    <scope>NUCLEOTIDE SEQUENCE [LARGE SCALE GENOMIC DNA]</scope>
    <source>
        <strain evidence="2">DX-1</strain>
    </source>
</reference>
<evidence type="ECO:0000313" key="3">
    <source>
        <dbReference type="Proteomes" id="UP000001402"/>
    </source>
</evidence>
<evidence type="ECO:0008006" key="4">
    <source>
        <dbReference type="Google" id="ProtNLM"/>
    </source>
</evidence>
<protein>
    <recommendedName>
        <fullName evidence="4">PepSY domain-containing protein</fullName>
    </recommendedName>
</protein>
<evidence type="ECO:0000256" key="1">
    <source>
        <dbReference type="SAM" id="SignalP"/>
    </source>
</evidence>
<dbReference type="BioCyc" id="RPAL652103:RPDX1_RS17475-MONOMER"/>
<dbReference type="EMBL" id="CP002418">
    <property type="protein sequence ID" value="ADU45111.1"/>
    <property type="molecule type" value="Genomic_DNA"/>
</dbReference>